<feature type="non-terminal residue" evidence="2">
    <location>
        <position position="1"/>
    </location>
</feature>
<dbReference type="Gene3D" id="3.40.50.300">
    <property type="entry name" value="P-loop containing nucleotide triphosphate hydrolases"/>
    <property type="match status" value="1"/>
</dbReference>
<organism evidence="2">
    <name type="scientific">marine sediment metagenome</name>
    <dbReference type="NCBI Taxonomy" id="412755"/>
    <lineage>
        <taxon>unclassified sequences</taxon>
        <taxon>metagenomes</taxon>
        <taxon>ecological metagenomes</taxon>
    </lineage>
</organism>
<accession>X1IGM6</accession>
<sequence length="274" mass="31692">TVRIVKSGPEIKYSLKSLSRFFVKVEKIEINKVDIDQVEIPERFYQVMSDTPKLEKTWKGNRPDLKDQTRSGYDMSLASQLVRFGFSTSEIASILRNFLHGKRTDAQGDYLEWTIGKAKREYEQRKNKEQSTRANTNLKPQDSKNPKKKQRIFITGRQLVKEKVKELPAPVKKGLFVPERYTILAASDGEGKTLFCGQLTLNAITGTTFLDFFPIPKPVRVLYFAGENSRGDMQTKIRRQQEELEKILGRSIEKELEENFHWVAPLDINFFLNP</sequence>
<name>X1IGM6_9ZZZZ</name>
<dbReference type="AlphaFoldDB" id="X1IGM6"/>
<feature type="region of interest" description="Disordered" evidence="1">
    <location>
        <begin position="122"/>
        <end position="150"/>
    </location>
</feature>
<dbReference type="SUPFAM" id="SSF52540">
    <property type="entry name" value="P-loop containing nucleoside triphosphate hydrolases"/>
    <property type="match status" value="1"/>
</dbReference>
<gene>
    <name evidence="2" type="ORF">S03H2_40447</name>
</gene>
<reference evidence="2" key="1">
    <citation type="journal article" date="2014" name="Front. Microbiol.">
        <title>High frequency of phylogenetically diverse reductive dehalogenase-homologous genes in deep subseafloor sedimentary metagenomes.</title>
        <authorList>
            <person name="Kawai M."/>
            <person name="Futagami T."/>
            <person name="Toyoda A."/>
            <person name="Takaki Y."/>
            <person name="Nishi S."/>
            <person name="Hori S."/>
            <person name="Arai W."/>
            <person name="Tsubouchi T."/>
            <person name="Morono Y."/>
            <person name="Uchiyama I."/>
            <person name="Ito T."/>
            <person name="Fujiyama A."/>
            <person name="Inagaki F."/>
            <person name="Takami H."/>
        </authorList>
    </citation>
    <scope>NUCLEOTIDE SEQUENCE</scope>
    <source>
        <strain evidence="2">Expedition CK06-06</strain>
    </source>
</reference>
<feature type="non-terminal residue" evidence="2">
    <location>
        <position position="274"/>
    </location>
</feature>
<feature type="compositionally biased region" description="Basic and acidic residues" evidence="1">
    <location>
        <begin position="122"/>
        <end position="131"/>
    </location>
</feature>
<proteinExistence type="predicted"/>
<comment type="caution">
    <text evidence="2">The sequence shown here is derived from an EMBL/GenBank/DDBJ whole genome shotgun (WGS) entry which is preliminary data.</text>
</comment>
<protein>
    <submittedName>
        <fullName evidence="2">Uncharacterized protein</fullName>
    </submittedName>
</protein>
<dbReference type="EMBL" id="BARU01025078">
    <property type="protein sequence ID" value="GAH56713.1"/>
    <property type="molecule type" value="Genomic_DNA"/>
</dbReference>
<evidence type="ECO:0000313" key="2">
    <source>
        <dbReference type="EMBL" id="GAH56713.1"/>
    </source>
</evidence>
<dbReference type="Pfam" id="PF13481">
    <property type="entry name" value="AAA_25"/>
    <property type="match status" value="1"/>
</dbReference>
<dbReference type="InterPro" id="IPR027417">
    <property type="entry name" value="P-loop_NTPase"/>
</dbReference>
<evidence type="ECO:0000256" key="1">
    <source>
        <dbReference type="SAM" id="MobiDB-lite"/>
    </source>
</evidence>